<dbReference type="EMBL" id="JBHSZH010000005">
    <property type="protein sequence ID" value="MFC7081555.1"/>
    <property type="molecule type" value="Genomic_DNA"/>
</dbReference>
<feature type="compositionally biased region" description="Polar residues" evidence="1">
    <location>
        <begin position="39"/>
        <end position="49"/>
    </location>
</feature>
<dbReference type="AlphaFoldDB" id="A0ABD5WRU3"/>
<evidence type="ECO:0000256" key="1">
    <source>
        <dbReference type="SAM" id="MobiDB-lite"/>
    </source>
</evidence>
<feature type="compositionally biased region" description="Acidic residues" evidence="1">
    <location>
        <begin position="1"/>
        <end position="11"/>
    </location>
</feature>
<feature type="region of interest" description="Disordered" evidence="1">
    <location>
        <begin position="1"/>
        <end position="49"/>
    </location>
</feature>
<keyword evidence="3" id="KW-1185">Reference proteome</keyword>
<gene>
    <name evidence="2" type="ORF">ACFQJ6_17020</name>
</gene>
<feature type="compositionally biased region" description="Basic and acidic residues" evidence="1">
    <location>
        <begin position="15"/>
        <end position="24"/>
    </location>
</feature>
<comment type="caution">
    <text evidence="2">The sequence shown here is derived from an EMBL/GenBank/DDBJ whole genome shotgun (WGS) entry which is preliminary data.</text>
</comment>
<evidence type="ECO:0000313" key="3">
    <source>
        <dbReference type="Proteomes" id="UP001596407"/>
    </source>
</evidence>
<name>A0ABD5WRU3_9EURY</name>
<evidence type="ECO:0008006" key="4">
    <source>
        <dbReference type="Google" id="ProtNLM"/>
    </source>
</evidence>
<protein>
    <recommendedName>
        <fullName evidence="4">AbrB/MazE/SpoVT family DNA-binding domain-containing protein</fullName>
    </recommendedName>
</protein>
<evidence type="ECO:0000313" key="2">
    <source>
        <dbReference type="EMBL" id="MFC7081555.1"/>
    </source>
</evidence>
<dbReference type="Proteomes" id="UP001596407">
    <property type="component" value="Unassembled WGS sequence"/>
</dbReference>
<sequence length="49" mass="5600">MALKQEDDETAAEQLSRETGRPVEEFEPDFDEEPIPDASEQTWESTDEA</sequence>
<feature type="compositionally biased region" description="Acidic residues" evidence="1">
    <location>
        <begin position="25"/>
        <end position="35"/>
    </location>
</feature>
<reference evidence="2 3" key="1">
    <citation type="journal article" date="2019" name="Int. J. Syst. Evol. Microbiol.">
        <title>The Global Catalogue of Microorganisms (GCM) 10K type strain sequencing project: providing services to taxonomists for standard genome sequencing and annotation.</title>
        <authorList>
            <consortium name="The Broad Institute Genomics Platform"/>
            <consortium name="The Broad Institute Genome Sequencing Center for Infectious Disease"/>
            <person name="Wu L."/>
            <person name="Ma J."/>
        </authorList>
    </citation>
    <scope>NUCLEOTIDE SEQUENCE [LARGE SCALE GENOMIC DNA]</scope>
    <source>
        <strain evidence="2 3">DT72</strain>
    </source>
</reference>
<proteinExistence type="predicted"/>
<organism evidence="2 3">
    <name type="scientific">Halorussus caseinilyticus</name>
    <dbReference type="NCBI Taxonomy" id="3034025"/>
    <lineage>
        <taxon>Archaea</taxon>
        <taxon>Methanobacteriati</taxon>
        <taxon>Methanobacteriota</taxon>
        <taxon>Stenosarchaea group</taxon>
        <taxon>Halobacteria</taxon>
        <taxon>Halobacteriales</taxon>
        <taxon>Haladaptataceae</taxon>
        <taxon>Halorussus</taxon>
    </lineage>
</organism>
<accession>A0ABD5WRU3</accession>
<dbReference type="GeneID" id="79305157"/>
<dbReference type="RefSeq" id="WP_276280513.1">
    <property type="nucleotide sequence ID" value="NZ_CP119809.1"/>
</dbReference>